<keyword evidence="2" id="KW-1185">Reference proteome</keyword>
<gene>
    <name evidence="1" type="ORF">NSO95_12715</name>
</gene>
<sequence>MSASFEVVIGKKSIPLDPSWLQKRAGGYAGVALDIGTGDGRFVIAAARERPDWLWIGLDPVKENMAKSARVAQSSVKRGGVPNAIFIRAAAESLPGPLENLADCITINYPWGSLLKIVALPVKAHLQRIRECGKPNADVEIYLNYSTFEDPQYLERLGFPVSADPANDPEMLEAYVDAGFALPRLKVFKGDPPFKSQWGRQLVRGADRQSLHMSTRIR</sequence>
<dbReference type="InterPro" id="IPR029063">
    <property type="entry name" value="SAM-dependent_MTases_sf"/>
</dbReference>
<dbReference type="Gene3D" id="3.40.50.150">
    <property type="entry name" value="Vaccinia Virus protein VP39"/>
    <property type="match status" value="1"/>
</dbReference>
<dbReference type="Proteomes" id="UP001206067">
    <property type="component" value="Unassembled WGS sequence"/>
</dbReference>
<evidence type="ECO:0000313" key="1">
    <source>
        <dbReference type="EMBL" id="MCR2834804.1"/>
    </source>
</evidence>
<reference evidence="1 2" key="1">
    <citation type="submission" date="2022-08" db="EMBL/GenBank/DDBJ databases">
        <title>Polyphasic taxonomy analysis of Qipengyuania sp.RS5-5.</title>
        <authorList>
            <person name="Xamxidin M."/>
            <person name="Wu M."/>
        </authorList>
    </citation>
    <scope>NUCLEOTIDE SEQUENCE [LARGE SCALE GENOMIC DNA]</scope>
    <source>
        <strain evidence="1 2">RS5-5</strain>
    </source>
</reference>
<dbReference type="Pfam" id="PF24675">
    <property type="entry name" value="NpmA"/>
    <property type="match status" value="1"/>
</dbReference>
<evidence type="ECO:0008006" key="3">
    <source>
        <dbReference type="Google" id="ProtNLM"/>
    </source>
</evidence>
<name>A0ABT1XT32_9SPHN</name>
<dbReference type="RefSeq" id="WP_257596648.1">
    <property type="nucleotide sequence ID" value="NZ_JANKHH010000007.1"/>
</dbReference>
<dbReference type="EMBL" id="JANKHH010000007">
    <property type="protein sequence ID" value="MCR2834804.1"/>
    <property type="molecule type" value="Genomic_DNA"/>
</dbReference>
<comment type="caution">
    <text evidence="1">The sequence shown here is derived from an EMBL/GenBank/DDBJ whole genome shotgun (WGS) entry which is preliminary data.</text>
</comment>
<organism evidence="1 2">
    <name type="scientific">Parerythrobacter lacustris</name>
    <dbReference type="NCBI Taxonomy" id="2969984"/>
    <lineage>
        <taxon>Bacteria</taxon>
        <taxon>Pseudomonadati</taxon>
        <taxon>Pseudomonadota</taxon>
        <taxon>Alphaproteobacteria</taxon>
        <taxon>Sphingomonadales</taxon>
        <taxon>Erythrobacteraceae</taxon>
        <taxon>Parerythrobacter</taxon>
    </lineage>
</organism>
<evidence type="ECO:0000313" key="2">
    <source>
        <dbReference type="Proteomes" id="UP001206067"/>
    </source>
</evidence>
<accession>A0ABT1XT32</accession>
<proteinExistence type="predicted"/>
<dbReference type="CDD" id="cd02440">
    <property type="entry name" value="AdoMet_MTases"/>
    <property type="match status" value="1"/>
</dbReference>
<dbReference type="SUPFAM" id="SSF53335">
    <property type="entry name" value="S-adenosyl-L-methionine-dependent methyltransferases"/>
    <property type="match status" value="1"/>
</dbReference>
<protein>
    <recommendedName>
        <fullName evidence="3">Class I SAM-dependent methyltransferase</fullName>
    </recommendedName>
</protein>
<dbReference type="InterPro" id="IPR056262">
    <property type="entry name" value="NpmA"/>
</dbReference>